<proteinExistence type="predicted"/>
<reference evidence="1 2" key="1">
    <citation type="journal article" date="2015" name="Genome Biol.">
        <title>Comparative genomics of Steinernema reveals deeply conserved gene regulatory networks.</title>
        <authorList>
            <person name="Dillman A.R."/>
            <person name="Macchietto M."/>
            <person name="Porter C.F."/>
            <person name="Rogers A."/>
            <person name="Williams B."/>
            <person name="Antoshechkin I."/>
            <person name="Lee M.M."/>
            <person name="Goodwin Z."/>
            <person name="Lu X."/>
            <person name="Lewis E.E."/>
            <person name="Goodrich-Blair H."/>
            <person name="Stock S.P."/>
            <person name="Adams B.J."/>
            <person name="Sternberg P.W."/>
            <person name="Mortazavi A."/>
        </authorList>
    </citation>
    <scope>NUCLEOTIDE SEQUENCE [LARGE SCALE GENOMIC DNA]</scope>
    <source>
        <strain evidence="1 2">ALL</strain>
    </source>
</reference>
<protein>
    <submittedName>
        <fullName evidence="1">Uncharacterized protein</fullName>
    </submittedName>
</protein>
<accession>A0A4U5N4M1</accession>
<dbReference type="Proteomes" id="UP000298663">
    <property type="component" value="Unassembled WGS sequence"/>
</dbReference>
<evidence type="ECO:0000313" key="2">
    <source>
        <dbReference type="Proteomes" id="UP000298663"/>
    </source>
</evidence>
<dbReference type="AlphaFoldDB" id="A0A4U5N4M1"/>
<comment type="caution">
    <text evidence="1">The sequence shown here is derived from an EMBL/GenBank/DDBJ whole genome shotgun (WGS) entry which is preliminary data.</text>
</comment>
<keyword evidence="2" id="KW-1185">Reference proteome</keyword>
<gene>
    <name evidence="1" type="ORF">L596_018421</name>
</gene>
<evidence type="ECO:0000313" key="1">
    <source>
        <dbReference type="EMBL" id="TKR77449.1"/>
    </source>
</evidence>
<sequence>MYIDAEFEKEFKTESQKLVKLYLIQEDDEALHVFGIAEVEDDFLQKSDEKLFFRHFDSFGVIDTAFEVLLGVQEPNRFGFEERSIAKAIQGGALEDVVDEFQGIEFIP</sequence>
<name>A0A4U5N4M1_STECR</name>
<organism evidence="1 2">
    <name type="scientific">Steinernema carpocapsae</name>
    <name type="common">Entomopathogenic nematode</name>
    <dbReference type="NCBI Taxonomy" id="34508"/>
    <lineage>
        <taxon>Eukaryota</taxon>
        <taxon>Metazoa</taxon>
        <taxon>Ecdysozoa</taxon>
        <taxon>Nematoda</taxon>
        <taxon>Chromadorea</taxon>
        <taxon>Rhabditida</taxon>
        <taxon>Tylenchina</taxon>
        <taxon>Panagrolaimomorpha</taxon>
        <taxon>Strongyloidoidea</taxon>
        <taxon>Steinernematidae</taxon>
        <taxon>Steinernema</taxon>
    </lineage>
</organism>
<reference evidence="1 2" key="2">
    <citation type="journal article" date="2019" name="G3 (Bethesda)">
        <title>Hybrid Assembly of the Genome of the Entomopathogenic Nematode Steinernema carpocapsae Identifies the X-Chromosome.</title>
        <authorList>
            <person name="Serra L."/>
            <person name="Macchietto M."/>
            <person name="Macias-Munoz A."/>
            <person name="McGill C.J."/>
            <person name="Rodriguez I.M."/>
            <person name="Rodriguez B."/>
            <person name="Murad R."/>
            <person name="Mortazavi A."/>
        </authorList>
    </citation>
    <scope>NUCLEOTIDE SEQUENCE [LARGE SCALE GENOMIC DNA]</scope>
    <source>
        <strain evidence="1 2">ALL</strain>
    </source>
</reference>
<dbReference type="EMBL" id="AZBU02000005">
    <property type="protein sequence ID" value="TKR77449.1"/>
    <property type="molecule type" value="Genomic_DNA"/>
</dbReference>